<feature type="region of interest" description="Disordered" evidence="2">
    <location>
        <begin position="100"/>
        <end position="120"/>
    </location>
</feature>
<dbReference type="GO" id="GO:0003676">
    <property type="term" value="F:nucleic acid binding"/>
    <property type="evidence" value="ECO:0007669"/>
    <property type="project" value="InterPro"/>
</dbReference>
<evidence type="ECO:0000313" key="3">
    <source>
        <dbReference type="EMBL" id="KAA1087795.1"/>
    </source>
</evidence>
<evidence type="ECO:0000256" key="1">
    <source>
        <dbReference type="ARBA" id="ARBA00022664"/>
    </source>
</evidence>
<feature type="compositionally biased region" description="Pro residues" evidence="2">
    <location>
        <begin position="105"/>
        <end position="117"/>
    </location>
</feature>
<dbReference type="Proteomes" id="UP000325313">
    <property type="component" value="Unassembled WGS sequence"/>
</dbReference>
<keyword evidence="1" id="KW-0507">mRNA processing</keyword>
<proteinExistence type="predicted"/>
<comment type="caution">
    <text evidence="3">The sequence shown here is derived from an EMBL/GenBank/DDBJ whole genome shotgun (WGS) entry which is preliminary data.</text>
</comment>
<dbReference type="GO" id="GO:0006397">
    <property type="term" value="P:mRNA processing"/>
    <property type="evidence" value="ECO:0007669"/>
    <property type="project" value="UniProtKB-KW"/>
</dbReference>
<gene>
    <name evidence="3" type="primary">CEG1_3</name>
    <name evidence="3" type="ORF">PGTUg99_004626</name>
</gene>
<dbReference type="AlphaFoldDB" id="A0A5B0NEK5"/>
<evidence type="ECO:0000313" key="4">
    <source>
        <dbReference type="Proteomes" id="UP000325313"/>
    </source>
</evidence>
<feature type="compositionally biased region" description="Basic and acidic residues" evidence="2">
    <location>
        <begin position="56"/>
        <end position="70"/>
    </location>
</feature>
<dbReference type="GO" id="GO:0008270">
    <property type="term" value="F:zinc ion binding"/>
    <property type="evidence" value="ECO:0007669"/>
    <property type="project" value="InterPro"/>
</dbReference>
<sequence length="472" mass="52903">MSNWFGINRQEESDRREEEINQQSEKLKGKSRLIDNDIDSNSPPSSSTPSSSSESDTDKRMSFPNDDHQGLDITTEQARQLFINMHAEIAALCSTVDTIRNNPAPVDPPPPPPPPAPVDSQSLKSILLRNFCCSPLSAHKEINPRKPILDYDGINFQAWHDALDCTLMHFFMKDKSFLETAGNFEGLSSTENSLIASIIRNTIEDQLIGIVESSKLKAPLELYNLLKTNCSKSDRRHKIELVDKLVALATDQAPSDGFTLSKWATIMAELDQLKISWPEVSGLLLQTSFKPPLGVDTKTFEFSVDQQLDLKKETTFADVSSVIQSATGKLKAKPTNNGPAPMDLDRIHALQSSNYYRAPQRHHQPSSLPQADRQPPRLSVDKATHYKGKGQTEALLNRYGNTCSYCEKEGHWYSDCPDFWKDVAMKKIASPPNNYASQDSKYKPPRRPVWNYSTREIELGGDIDNYTSTNVS</sequence>
<feature type="compositionally biased region" description="Basic and acidic residues" evidence="2">
    <location>
        <begin position="9"/>
        <end position="35"/>
    </location>
</feature>
<feature type="region of interest" description="Disordered" evidence="2">
    <location>
        <begin position="1"/>
        <end position="70"/>
    </location>
</feature>
<dbReference type="EMBL" id="VDEP01000409">
    <property type="protein sequence ID" value="KAA1087795.1"/>
    <property type="molecule type" value="Genomic_DNA"/>
</dbReference>
<accession>A0A5B0NEK5</accession>
<dbReference type="SUPFAM" id="SSF57756">
    <property type="entry name" value="Retrovirus zinc finger-like domains"/>
    <property type="match status" value="1"/>
</dbReference>
<dbReference type="InterPro" id="IPR036875">
    <property type="entry name" value="Znf_CCHC_sf"/>
</dbReference>
<feature type="compositionally biased region" description="Low complexity" evidence="2">
    <location>
        <begin position="39"/>
        <end position="54"/>
    </location>
</feature>
<organism evidence="3 4">
    <name type="scientific">Puccinia graminis f. sp. tritici</name>
    <dbReference type="NCBI Taxonomy" id="56615"/>
    <lineage>
        <taxon>Eukaryota</taxon>
        <taxon>Fungi</taxon>
        <taxon>Dikarya</taxon>
        <taxon>Basidiomycota</taxon>
        <taxon>Pucciniomycotina</taxon>
        <taxon>Pucciniomycetes</taxon>
        <taxon>Pucciniales</taxon>
        <taxon>Pucciniaceae</taxon>
        <taxon>Puccinia</taxon>
    </lineage>
</organism>
<evidence type="ECO:0000256" key="2">
    <source>
        <dbReference type="SAM" id="MobiDB-lite"/>
    </source>
</evidence>
<reference evidence="3 4" key="1">
    <citation type="submission" date="2019-05" db="EMBL/GenBank/DDBJ databases">
        <title>Emergence of the Ug99 lineage of the wheat stem rust pathogen through somatic hybridization.</title>
        <authorList>
            <person name="Li F."/>
            <person name="Upadhyaya N.M."/>
            <person name="Sperschneider J."/>
            <person name="Matny O."/>
            <person name="Nguyen-Phuc H."/>
            <person name="Mago R."/>
            <person name="Raley C."/>
            <person name="Miller M.E."/>
            <person name="Silverstein K.A.T."/>
            <person name="Henningsen E."/>
            <person name="Hirsch C.D."/>
            <person name="Visser B."/>
            <person name="Pretorius Z.A."/>
            <person name="Steffenson B.J."/>
            <person name="Schwessinger B."/>
            <person name="Dodds P.N."/>
            <person name="Figueroa M."/>
        </authorList>
    </citation>
    <scope>NUCLEOTIDE SEQUENCE [LARGE SCALE GENOMIC DNA]</scope>
    <source>
        <strain evidence="3 4">Ug99</strain>
    </source>
</reference>
<protein>
    <submittedName>
        <fullName evidence="3">Dcp1p-Dcp2p decapping enzyme complex alpha subunit</fullName>
    </submittedName>
</protein>
<name>A0A5B0NEK5_PUCGR</name>